<evidence type="ECO:0000256" key="1">
    <source>
        <dbReference type="ARBA" id="ARBA00022737"/>
    </source>
</evidence>
<dbReference type="Gene3D" id="3.40.250.10">
    <property type="entry name" value="Rhodanese-like domain"/>
    <property type="match status" value="2"/>
</dbReference>
<keyword evidence="3" id="KW-0808">Transferase</keyword>
<dbReference type="InterPro" id="IPR001763">
    <property type="entry name" value="Rhodanese-like_dom"/>
</dbReference>
<name>A0ABV7ESQ8_9GAMM</name>
<dbReference type="CDD" id="cd01448">
    <property type="entry name" value="TST_Repeat_1"/>
    <property type="match status" value="1"/>
</dbReference>
<feature type="domain" description="Rhodanese" evidence="2">
    <location>
        <begin position="19"/>
        <end position="127"/>
    </location>
</feature>
<gene>
    <name evidence="3" type="ORF">ACFOSU_18260</name>
</gene>
<dbReference type="GO" id="GO:0016740">
    <property type="term" value="F:transferase activity"/>
    <property type="evidence" value="ECO:0007669"/>
    <property type="project" value="UniProtKB-KW"/>
</dbReference>
<dbReference type="PANTHER" id="PTHR43855">
    <property type="entry name" value="THIOSULFATE SULFURTRANSFERASE"/>
    <property type="match status" value="1"/>
</dbReference>
<dbReference type="RefSeq" id="WP_380691351.1">
    <property type="nucleotide sequence ID" value="NZ_JBHRSS010000008.1"/>
</dbReference>
<evidence type="ECO:0000313" key="3">
    <source>
        <dbReference type="EMBL" id="MFC3105817.1"/>
    </source>
</evidence>
<dbReference type="InterPro" id="IPR001307">
    <property type="entry name" value="Thiosulphate_STrfase_CS"/>
</dbReference>
<dbReference type="Pfam" id="PF00581">
    <property type="entry name" value="Rhodanese"/>
    <property type="match status" value="2"/>
</dbReference>
<keyword evidence="1" id="KW-0677">Repeat</keyword>
<dbReference type="CDD" id="cd01449">
    <property type="entry name" value="TST_Repeat_2"/>
    <property type="match status" value="1"/>
</dbReference>
<dbReference type="InterPro" id="IPR036873">
    <property type="entry name" value="Rhodanese-like_dom_sf"/>
</dbReference>
<protein>
    <submittedName>
        <fullName evidence="3">Sulfurtransferase</fullName>
        <ecNumber evidence="3">2.8.1.-</ecNumber>
    </submittedName>
</protein>
<dbReference type="EMBL" id="JBHRSS010000008">
    <property type="protein sequence ID" value="MFC3105817.1"/>
    <property type="molecule type" value="Genomic_DNA"/>
</dbReference>
<dbReference type="SMART" id="SM00450">
    <property type="entry name" value="RHOD"/>
    <property type="match status" value="2"/>
</dbReference>
<evidence type="ECO:0000313" key="4">
    <source>
        <dbReference type="Proteomes" id="UP001595462"/>
    </source>
</evidence>
<dbReference type="InterPro" id="IPR051126">
    <property type="entry name" value="Thiosulfate_sulfurtransferase"/>
</dbReference>
<proteinExistence type="predicted"/>
<dbReference type="PROSITE" id="PS00380">
    <property type="entry name" value="RHODANESE_1"/>
    <property type="match status" value="1"/>
</dbReference>
<keyword evidence="4" id="KW-1185">Reference proteome</keyword>
<accession>A0ABV7ESQ8</accession>
<evidence type="ECO:0000259" key="2">
    <source>
        <dbReference type="PROSITE" id="PS50206"/>
    </source>
</evidence>
<dbReference type="SUPFAM" id="SSF52821">
    <property type="entry name" value="Rhodanese/Cell cycle control phosphatase"/>
    <property type="match status" value="2"/>
</dbReference>
<dbReference type="EC" id="2.8.1.-" evidence="3"/>
<dbReference type="Proteomes" id="UP001595462">
    <property type="component" value="Unassembled WGS sequence"/>
</dbReference>
<reference evidence="4" key="1">
    <citation type="journal article" date="2019" name="Int. J. Syst. Evol. Microbiol.">
        <title>The Global Catalogue of Microorganisms (GCM) 10K type strain sequencing project: providing services to taxonomists for standard genome sequencing and annotation.</title>
        <authorList>
            <consortium name="The Broad Institute Genomics Platform"/>
            <consortium name="The Broad Institute Genome Sequencing Center for Infectious Disease"/>
            <person name="Wu L."/>
            <person name="Ma J."/>
        </authorList>
    </citation>
    <scope>NUCLEOTIDE SEQUENCE [LARGE SCALE GENOMIC DNA]</scope>
    <source>
        <strain evidence="4">KCTC 52640</strain>
    </source>
</reference>
<feature type="domain" description="Rhodanese" evidence="2">
    <location>
        <begin position="157"/>
        <end position="268"/>
    </location>
</feature>
<dbReference type="PROSITE" id="PS50206">
    <property type="entry name" value="RHODANESE_3"/>
    <property type="match status" value="2"/>
</dbReference>
<organism evidence="3 4">
    <name type="scientific">Salinisphaera aquimarina</name>
    <dbReference type="NCBI Taxonomy" id="2094031"/>
    <lineage>
        <taxon>Bacteria</taxon>
        <taxon>Pseudomonadati</taxon>
        <taxon>Pseudomonadota</taxon>
        <taxon>Gammaproteobacteria</taxon>
        <taxon>Salinisphaerales</taxon>
        <taxon>Salinisphaeraceae</taxon>
        <taxon>Salinisphaera</taxon>
    </lineage>
</organism>
<sequence length="273" mass="29442">MADKLPIFVSPEQLQEALGDAGIQIVAVDSASDYASAHIPGALQLTMADFTASQAPVAGLLPDDQRLAEVFSDAGLRNDAHIVAYDRVGDGQAARLLYTLDAMGHEAISLLDGGLAAWHQAGLELADGAPQHGEGDFSVNRQPDRIADRAWIKAHLEDADTAFLDVRSAAEYAGADVRSARGGHIPGAINLDWNRLKDDNGRLRPRAELLELLADHGVREDQDITHYCQSHVRSSYTYLVLRYLGYDKVRGYPGAWSDWGNADDTPIDTGAGS</sequence>
<dbReference type="PANTHER" id="PTHR43855:SF1">
    <property type="entry name" value="THIOSULFATE SULFURTRANSFERASE"/>
    <property type="match status" value="1"/>
</dbReference>
<comment type="caution">
    <text evidence="3">The sequence shown here is derived from an EMBL/GenBank/DDBJ whole genome shotgun (WGS) entry which is preliminary data.</text>
</comment>